<protein>
    <submittedName>
        <fullName evidence="1">Uncharacterized protein</fullName>
    </submittedName>
</protein>
<gene>
    <name evidence="1" type="ORF">GWK47_051785</name>
</gene>
<dbReference type="OrthoDB" id="7699940at2759"/>
<organism evidence="1 2">
    <name type="scientific">Chionoecetes opilio</name>
    <name type="common">Atlantic snow crab</name>
    <name type="synonym">Cancer opilio</name>
    <dbReference type="NCBI Taxonomy" id="41210"/>
    <lineage>
        <taxon>Eukaryota</taxon>
        <taxon>Metazoa</taxon>
        <taxon>Ecdysozoa</taxon>
        <taxon>Arthropoda</taxon>
        <taxon>Crustacea</taxon>
        <taxon>Multicrustacea</taxon>
        <taxon>Malacostraca</taxon>
        <taxon>Eumalacostraca</taxon>
        <taxon>Eucarida</taxon>
        <taxon>Decapoda</taxon>
        <taxon>Pleocyemata</taxon>
        <taxon>Brachyura</taxon>
        <taxon>Eubrachyura</taxon>
        <taxon>Majoidea</taxon>
        <taxon>Majidae</taxon>
        <taxon>Chionoecetes</taxon>
    </lineage>
</organism>
<evidence type="ECO:0000313" key="1">
    <source>
        <dbReference type="EMBL" id="KAG0718792.1"/>
    </source>
</evidence>
<sequence length="163" mass="18161">MPTQVSKGRKSPRLDLASTHEEADILITQQAIHLAKEDPESHVRVVCDDTDVFALLAYHYLSEKLQSSLTMQSPIIGRSCIDVKETARKHSAIVPELLALHALTGCDSVAATYGLGKQKQSLWLEKATLWISLVNPWQISLKSPNKQQLSWVRAMALQLPPLR</sequence>
<dbReference type="EMBL" id="JACEEZ010015488">
    <property type="protein sequence ID" value="KAG0718792.1"/>
    <property type="molecule type" value="Genomic_DNA"/>
</dbReference>
<proteinExistence type="predicted"/>
<name>A0A8J4Y1W4_CHIOP</name>
<reference evidence="1" key="1">
    <citation type="submission" date="2020-07" db="EMBL/GenBank/DDBJ databases">
        <title>The High-quality genome of the commercially important snow crab, Chionoecetes opilio.</title>
        <authorList>
            <person name="Jeong J.-H."/>
            <person name="Ryu S."/>
        </authorList>
    </citation>
    <scope>NUCLEOTIDE SEQUENCE</scope>
    <source>
        <strain evidence="1">MADBK_172401_WGS</strain>
        <tissue evidence="1">Digestive gland</tissue>
    </source>
</reference>
<accession>A0A8J4Y1W4</accession>
<dbReference type="AlphaFoldDB" id="A0A8J4Y1W4"/>
<keyword evidence="2" id="KW-1185">Reference proteome</keyword>
<comment type="caution">
    <text evidence="1">The sequence shown here is derived from an EMBL/GenBank/DDBJ whole genome shotgun (WGS) entry which is preliminary data.</text>
</comment>
<dbReference type="Proteomes" id="UP000770661">
    <property type="component" value="Unassembled WGS sequence"/>
</dbReference>
<evidence type="ECO:0000313" key="2">
    <source>
        <dbReference type="Proteomes" id="UP000770661"/>
    </source>
</evidence>